<evidence type="ECO:0000256" key="5">
    <source>
        <dbReference type="ARBA" id="ARBA00022801"/>
    </source>
</evidence>
<keyword evidence="8 12" id="KW-0539">Nucleus</keyword>
<evidence type="ECO:0000256" key="1">
    <source>
        <dbReference type="ARBA" id="ARBA00004123"/>
    </source>
</evidence>
<dbReference type="PROSITE" id="PS51479">
    <property type="entry name" value="ZF_RTR1"/>
    <property type="match status" value="1"/>
</dbReference>
<dbReference type="PANTHER" id="PTHR14732:SF0">
    <property type="entry name" value="RNA POLYMERASE II SUBUNIT B1 CTD PHOSPHATASE RPAP2-RELATED"/>
    <property type="match status" value="1"/>
</dbReference>
<evidence type="ECO:0000256" key="11">
    <source>
        <dbReference type="PROSITE-ProRule" id="PRU00812"/>
    </source>
</evidence>
<evidence type="ECO:0000256" key="13">
    <source>
        <dbReference type="SAM" id="MobiDB-lite"/>
    </source>
</evidence>
<evidence type="ECO:0000256" key="12">
    <source>
        <dbReference type="RuleBase" id="RU367080"/>
    </source>
</evidence>
<dbReference type="InterPro" id="IPR007308">
    <property type="entry name" value="Rtr1/RPAP2_dom"/>
</dbReference>
<keyword evidence="16" id="KW-1185">Reference proteome</keyword>
<dbReference type="EC" id="3.1.3.16" evidence="12"/>
<gene>
    <name evidence="15" type="ORF">NEZAVI_LOCUS13323</name>
</gene>
<evidence type="ECO:0000256" key="9">
    <source>
        <dbReference type="ARBA" id="ARBA00047761"/>
    </source>
</evidence>
<comment type="similarity">
    <text evidence="2 11 12">Belongs to the RPAP2 family.</text>
</comment>
<keyword evidence="7 12" id="KW-0904">Protein phosphatase</keyword>
<sequence length="550" mass="63237">MSCNLENARLKKKRNEEIKAKLKNMSKEAIQAAIAKKKECNARALDIVQQLIEPNVEELWLLDNLKHINQCHFQDIVEERAITMCCGYPLCDKTLSNVPKKMYKISTKENKVYDITDRKNYCSNICYKAGIFLKDQLYTSPLWLRDCEIPVEYKTLSSKQGGTSGSGAEIDLGNTSPVKVSNDHETICNNKNNDDDKEENLKHKSPPSQFSKENVTLMEVKKENSVEGCEIVITKTEENKVTLEKQPDLKKIDVQILNSETLMKSMKQANSGKIEKNRVAATKIKTVYKSSEDIVIEIEKKVKSWFTIDTLMFLLGEDGVKELLKLNGSTLEEVESLRVKDTRMYEKYQEIYRRLNLLELKEMQQEEKHLPSKPLPNYEQLLDEAKQLELKVRSFYRGDEKVTFKEDVSTDADKIPEDQYPILPLVDHHDVILARRKILLDKLNRVLPDIQNALELSQFRLGLELQQLVATFSLGPSSICLHASQWSLVSLIVIKLLTLRNEILRYAYAKELTQKRLMTFLLTYDLDGGYIDRLASYLVDVEQIGTVAPF</sequence>
<comment type="catalytic activity">
    <reaction evidence="10 12">
        <text>O-phospho-L-threonyl-[protein] + H2O = L-threonyl-[protein] + phosphate</text>
        <dbReference type="Rhea" id="RHEA:47004"/>
        <dbReference type="Rhea" id="RHEA-COMP:11060"/>
        <dbReference type="Rhea" id="RHEA-COMP:11605"/>
        <dbReference type="ChEBI" id="CHEBI:15377"/>
        <dbReference type="ChEBI" id="CHEBI:30013"/>
        <dbReference type="ChEBI" id="CHEBI:43474"/>
        <dbReference type="ChEBI" id="CHEBI:61977"/>
        <dbReference type="EC" id="3.1.3.16"/>
    </reaction>
</comment>
<comment type="function">
    <text evidence="12">Putative RNA polymerase II subunit B1 C-terminal domain (CTD) phosphatase involved in RNA polymerase II transcription regulation.</text>
</comment>
<dbReference type="GO" id="GO:0008420">
    <property type="term" value="F:RNA polymerase II CTD heptapeptide repeat phosphatase activity"/>
    <property type="evidence" value="ECO:0007669"/>
    <property type="project" value="UniProtKB-UniRule"/>
</dbReference>
<comment type="subcellular location">
    <subcellularLocation>
        <location evidence="1 12">Nucleus</location>
    </subcellularLocation>
</comment>
<dbReference type="GO" id="GO:0043175">
    <property type="term" value="F:RNA polymerase core enzyme binding"/>
    <property type="evidence" value="ECO:0007669"/>
    <property type="project" value="UniProtKB-UniRule"/>
</dbReference>
<dbReference type="GO" id="GO:0005634">
    <property type="term" value="C:nucleus"/>
    <property type="evidence" value="ECO:0007669"/>
    <property type="project" value="UniProtKB-SubCell"/>
</dbReference>
<evidence type="ECO:0000256" key="4">
    <source>
        <dbReference type="ARBA" id="ARBA00022771"/>
    </source>
</evidence>
<evidence type="ECO:0000256" key="10">
    <source>
        <dbReference type="ARBA" id="ARBA00048336"/>
    </source>
</evidence>
<evidence type="ECO:0000256" key="2">
    <source>
        <dbReference type="ARBA" id="ARBA00005676"/>
    </source>
</evidence>
<organism evidence="15 16">
    <name type="scientific">Nezara viridula</name>
    <name type="common">Southern green stink bug</name>
    <name type="synonym">Cimex viridulus</name>
    <dbReference type="NCBI Taxonomy" id="85310"/>
    <lineage>
        <taxon>Eukaryota</taxon>
        <taxon>Metazoa</taxon>
        <taxon>Ecdysozoa</taxon>
        <taxon>Arthropoda</taxon>
        <taxon>Hexapoda</taxon>
        <taxon>Insecta</taxon>
        <taxon>Pterygota</taxon>
        <taxon>Neoptera</taxon>
        <taxon>Paraneoptera</taxon>
        <taxon>Hemiptera</taxon>
        <taxon>Heteroptera</taxon>
        <taxon>Panheteroptera</taxon>
        <taxon>Pentatomomorpha</taxon>
        <taxon>Pentatomoidea</taxon>
        <taxon>Pentatomidae</taxon>
        <taxon>Pentatominae</taxon>
        <taxon>Nezara</taxon>
    </lineage>
</organism>
<dbReference type="PANTHER" id="PTHR14732">
    <property type="entry name" value="RNA POLYMERASE II SUBUNIT B1 CTD PHOSPHATASE RPAP2-RELATED"/>
    <property type="match status" value="1"/>
</dbReference>
<protein>
    <recommendedName>
        <fullName evidence="12">RNA polymerase II subunit B1 CTD phosphatase RPAP2 homolog</fullName>
        <ecNumber evidence="12">3.1.3.16</ecNumber>
    </recommendedName>
</protein>
<evidence type="ECO:0000256" key="7">
    <source>
        <dbReference type="ARBA" id="ARBA00022912"/>
    </source>
</evidence>
<dbReference type="Proteomes" id="UP001152798">
    <property type="component" value="Chromosome 6"/>
</dbReference>
<reference evidence="15" key="1">
    <citation type="submission" date="2022-01" db="EMBL/GenBank/DDBJ databases">
        <authorList>
            <person name="King R."/>
        </authorList>
    </citation>
    <scope>NUCLEOTIDE SEQUENCE</scope>
</reference>
<evidence type="ECO:0000256" key="3">
    <source>
        <dbReference type="ARBA" id="ARBA00022723"/>
    </source>
</evidence>
<evidence type="ECO:0000259" key="14">
    <source>
        <dbReference type="PROSITE" id="PS51479"/>
    </source>
</evidence>
<dbReference type="GO" id="GO:0005737">
    <property type="term" value="C:cytoplasm"/>
    <property type="evidence" value="ECO:0007669"/>
    <property type="project" value="TreeGrafter"/>
</dbReference>
<evidence type="ECO:0000313" key="16">
    <source>
        <dbReference type="Proteomes" id="UP001152798"/>
    </source>
</evidence>
<dbReference type="AlphaFoldDB" id="A0A9P0MWH5"/>
<dbReference type="OrthoDB" id="2590500at2759"/>
<evidence type="ECO:0000313" key="15">
    <source>
        <dbReference type="EMBL" id="CAH1405027.1"/>
    </source>
</evidence>
<feature type="domain" description="RTR1-type" evidence="14">
    <location>
        <begin position="63"/>
        <end position="146"/>
    </location>
</feature>
<dbReference type="Gene3D" id="1.25.40.820">
    <property type="match status" value="1"/>
</dbReference>
<dbReference type="InterPro" id="IPR039693">
    <property type="entry name" value="Rtr1/RPAP2"/>
</dbReference>
<dbReference type="GO" id="GO:0008270">
    <property type="term" value="F:zinc ion binding"/>
    <property type="evidence" value="ECO:0007669"/>
    <property type="project" value="UniProtKB-KW"/>
</dbReference>
<keyword evidence="3 12" id="KW-0479">Metal-binding</keyword>
<accession>A0A9P0MWH5</accession>
<dbReference type="EMBL" id="OV725082">
    <property type="protein sequence ID" value="CAH1405027.1"/>
    <property type="molecule type" value="Genomic_DNA"/>
</dbReference>
<dbReference type="InterPro" id="IPR038534">
    <property type="entry name" value="Rtr1/RPAP2_sf"/>
</dbReference>
<evidence type="ECO:0000256" key="8">
    <source>
        <dbReference type="ARBA" id="ARBA00023242"/>
    </source>
</evidence>
<comment type="catalytic activity">
    <reaction evidence="9 12">
        <text>O-phospho-L-seryl-[protein] + H2O = L-seryl-[protein] + phosphate</text>
        <dbReference type="Rhea" id="RHEA:20629"/>
        <dbReference type="Rhea" id="RHEA-COMP:9863"/>
        <dbReference type="Rhea" id="RHEA-COMP:11604"/>
        <dbReference type="ChEBI" id="CHEBI:15377"/>
        <dbReference type="ChEBI" id="CHEBI:29999"/>
        <dbReference type="ChEBI" id="CHEBI:43474"/>
        <dbReference type="ChEBI" id="CHEBI:83421"/>
        <dbReference type="EC" id="3.1.3.16"/>
    </reaction>
</comment>
<keyword evidence="6 12" id="KW-0862">Zinc</keyword>
<evidence type="ECO:0000256" key="6">
    <source>
        <dbReference type="ARBA" id="ARBA00022833"/>
    </source>
</evidence>
<proteinExistence type="inferred from homology"/>
<keyword evidence="5 12" id="KW-0378">Hydrolase</keyword>
<dbReference type="Pfam" id="PF04181">
    <property type="entry name" value="RPAP2_Rtr1"/>
    <property type="match status" value="1"/>
</dbReference>
<keyword evidence="4 12" id="KW-0863">Zinc-finger</keyword>
<feature type="region of interest" description="Disordered" evidence="13">
    <location>
        <begin position="181"/>
        <end position="212"/>
    </location>
</feature>
<name>A0A9P0MWH5_NEZVI</name>